<reference evidence="2 3" key="1">
    <citation type="submission" date="2024-09" db="EMBL/GenBank/DDBJ databases">
        <authorList>
            <person name="Sun Q."/>
            <person name="Mori K."/>
        </authorList>
    </citation>
    <scope>NUCLEOTIDE SEQUENCE [LARGE SCALE GENOMIC DNA]</scope>
    <source>
        <strain evidence="2 3">JCM 3324</strain>
    </source>
</reference>
<feature type="compositionally biased region" description="Basic and acidic residues" evidence="1">
    <location>
        <begin position="50"/>
        <end position="61"/>
    </location>
</feature>
<evidence type="ECO:0000313" key="2">
    <source>
        <dbReference type="EMBL" id="MFB9476101.1"/>
    </source>
</evidence>
<dbReference type="RefSeq" id="WP_364381615.1">
    <property type="nucleotide sequence ID" value="NZ_JBHMCF010000046.1"/>
</dbReference>
<dbReference type="Proteomes" id="UP001589568">
    <property type="component" value="Unassembled WGS sequence"/>
</dbReference>
<organism evidence="2 3">
    <name type="scientific">Nonomuraea salmonea</name>
    <dbReference type="NCBI Taxonomy" id="46181"/>
    <lineage>
        <taxon>Bacteria</taxon>
        <taxon>Bacillati</taxon>
        <taxon>Actinomycetota</taxon>
        <taxon>Actinomycetes</taxon>
        <taxon>Streptosporangiales</taxon>
        <taxon>Streptosporangiaceae</taxon>
        <taxon>Nonomuraea</taxon>
    </lineage>
</organism>
<protein>
    <submittedName>
        <fullName evidence="2">Uncharacterized protein</fullName>
    </submittedName>
</protein>
<feature type="region of interest" description="Disordered" evidence="1">
    <location>
        <begin position="1"/>
        <end position="77"/>
    </location>
</feature>
<dbReference type="EMBL" id="JBHMCF010000046">
    <property type="protein sequence ID" value="MFB9476101.1"/>
    <property type="molecule type" value="Genomic_DNA"/>
</dbReference>
<evidence type="ECO:0000313" key="3">
    <source>
        <dbReference type="Proteomes" id="UP001589568"/>
    </source>
</evidence>
<evidence type="ECO:0000256" key="1">
    <source>
        <dbReference type="SAM" id="MobiDB-lite"/>
    </source>
</evidence>
<keyword evidence="3" id="KW-1185">Reference proteome</keyword>
<comment type="caution">
    <text evidence="2">The sequence shown here is derived from an EMBL/GenBank/DDBJ whole genome shotgun (WGS) entry which is preliminary data.</text>
</comment>
<feature type="compositionally biased region" description="Pro residues" evidence="1">
    <location>
        <begin position="40"/>
        <end position="49"/>
    </location>
</feature>
<proteinExistence type="predicted"/>
<feature type="compositionally biased region" description="Basic and acidic residues" evidence="1">
    <location>
        <begin position="68"/>
        <end position="77"/>
    </location>
</feature>
<sequence length="77" mass="8344">MSQQDEAAPMPPAVGQVNGESDTIAQRAGVEVRETRRPIPAEPVEPPPDPEQKLEEERQEAAADDAEEPRADAEPTD</sequence>
<accession>A0ABV5P1R1</accession>
<name>A0ABV5P1R1_9ACTN</name>
<gene>
    <name evidence="2" type="ORF">ACFFR3_41965</name>
</gene>
<feature type="compositionally biased region" description="Basic and acidic residues" evidence="1">
    <location>
        <begin position="30"/>
        <end position="39"/>
    </location>
</feature>